<dbReference type="Proteomes" id="UP001383192">
    <property type="component" value="Unassembled WGS sequence"/>
</dbReference>
<comment type="caution">
    <text evidence="2">The sequence shown here is derived from an EMBL/GenBank/DDBJ whole genome shotgun (WGS) entry which is preliminary data.</text>
</comment>
<keyword evidence="3" id="KW-1185">Reference proteome</keyword>
<feature type="compositionally biased region" description="Basic residues" evidence="1">
    <location>
        <begin position="543"/>
        <end position="554"/>
    </location>
</feature>
<feature type="compositionally biased region" description="Pro residues" evidence="1">
    <location>
        <begin position="935"/>
        <end position="947"/>
    </location>
</feature>
<evidence type="ECO:0000256" key="1">
    <source>
        <dbReference type="SAM" id="MobiDB-lite"/>
    </source>
</evidence>
<accession>A0AAW0BKU6</accession>
<feature type="region of interest" description="Disordered" evidence="1">
    <location>
        <begin position="102"/>
        <end position="190"/>
    </location>
</feature>
<reference evidence="2 3" key="1">
    <citation type="submission" date="2024-01" db="EMBL/GenBank/DDBJ databases">
        <title>A draft genome for a cacao thread blight-causing isolate of Paramarasmius palmivorus.</title>
        <authorList>
            <person name="Baruah I.K."/>
            <person name="Bukari Y."/>
            <person name="Amoako-Attah I."/>
            <person name="Meinhardt L.W."/>
            <person name="Bailey B.A."/>
            <person name="Cohen S.P."/>
        </authorList>
    </citation>
    <scope>NUCLEOTIDE SEQUENCE [LARGE SCALE GENOMIC DNA]</scope>
    <source>
        <strain evidence="2 3">GH-12</strain>
    </source>
</reference>
<dbReference type="PANTHER" id="PTHR24216">
    <property type="entry name" value="PAXILLIN-RELATED"/>
    <property type="match status" value="1"/>
</dbReference>
<feature type="compositionally biased region" description="Polar residues" evidence="1">
    <location>
        <begin position="706"/>
        <end position="716"/>
    </location>
</feature>
<feature type="compositionally biased region" description="Polar residues" evidence="1">
    <location>
        <begin position="674"/>
        <end position="698"/>
    </location>
</feature>
<feature type="region of interest" description="Disordered" evidence="1">
    <location>
        <begin position="931"/>
        <end position="1022"/>
    </location>
</feature>
<feature type="compositionally biased region" description="Polar residues" evidence="1">
    <location>
        <begin position="631"/>
        <end position="640"/>
    </location>
</feature>
<feature type="compositionally biased region" description="Basic and acidic residues" evidence="1">
    <location>
        <begin position="603"/>
        <end position="614"/>
    </location>
</feature>
<organism evidence="2 3">
    <name type="scientific">Paramarasmius palmivorus</name>
    <dbReference type="NCBI Taxonomy" id="297713"/>
    <lineage>
        <taxon>Eukaryota</taxon>
        <taxon>Fungi</taxon>
        <taxon>Dikarya</taxon>
        <taxon>Basidiomycota</taxon>
        <taxon>Agaricomycotina</taxon>
        <taxon>Agaricomycetes</taxon>
        <taxon>Agaricomycetidae</taxon>
        <taxon>Agaricales</taxon>
        <taxon>Marasmiineae</taxon>
        <taxon>Marasmiaceae</taxon>
        <taxon>Paramarasmius</taxon>
    </lineage>
</organism>
<evidence type="ECO:0000313" key="3">
    <source>
        <dbReference type="Proteomes" id="UP001383192"/>
    </source>
</evidence>
<feature type="compositionally biased region" description="Acidic residues" evidence="1">
    <location>
        <begin position="560"/>
        <end position="573"/>
    </location>
</feature>
<sequence length="1241" mass="136578">MGRSKPGKSSGRRSSSATSSSSKGTTRAGKAKAVKRSHKAKSIISSLVVPARKRGRKSDWPDEELAFLTSKLSEYASIKGNRGPFWTKLYAEFLEKFPKYNCRLSPAPSKTSKKANENAVDASDKQPASNNSDKTSPSSQPPDSNSASASDVNASSSEKRPATDEGAVAEATTSSSCSTTPGQGEASVSVNGSEKLGEAADEQLEEVAIPPWPVTKEKVRNFFYNHKNDGSVATGWRQRMTEYFKPLRRPSRIPAFKFYMKLPEYANMVTAEFEERFLDGLDFDSVPNASEDGGEEDSEEEDSDLNENVQYYMDNWDEMGNGDKQKVLEVYGIAIRCIVARELFDAEPRKVRKTVEKKNEAAYKARLEEYEQRKASRASAASGAAEIQDQDLAPLATSLAEDLHEMTGMHVSIFIGKPPTKPGEKCIIDSMHAGTNRDGKKWADHDREKVRKATKYFFSFLETCSALEDDSTEPVGTSKKGKGKSRDDGGKKQDSVSRPTFNSVQFPITQPSTEFVATREGGPDRDPANPPQPRQRVAPKPISKPKKMSTRMKSRVVTTSDEEDDDDEADEREESEKNRTPGVSFLPSLQPEDPSCLFDDVDVNEHSPAVEDRAIPPAFDPSSPMPINDLPPQNNDETIPSPDTVNNAANFDAMDDTSAAFDPMNDASHVDDTNAGTGQFTIDDSSEPLTQRAVSNTAIEDRAKDSSNTVDGSQVPTEDPNPGMSIDEAMDVDDSHMAAATNDLGAVPVHFDLPSTITDAIARIPSGDVGEWLREAIGVLTTSESMVELEVWQLIVHELVSLESQYMYINNSRLRLPSPNRPDIYKRWFKEARTADIPEPFPPVEEFKADLWAWWNAINPAWRERMGDCRMSRSKDGDWAVLRCPGQNGLLLPLIGLCWWYLKDAIEGGSEEWKEFAEDILWVIEKVSSWEKANPQPPPPSQKPPPSRASQKRPASSSKPSSTQPISTSKPCSSQRLHSSTQPSSAYTSKPRSSQRLPSSTQPSTSSRPHSGRGTSRDTGFANKEDSAMSYTLLLDDHGWNVSNFVPTITFLQIIHPTITFLQIGGRSTGRRNQDNRPPSVPRLLRSGFKRIPWDVDREGRIIAVLCGRPYSPAYEEAAASAFQAIMDEGRVAPLGPQADAASRRGHFPAFNIGCAMGMGSSQPVALNNGVMAPTLAGLIGHHGIQRIAGYHNASFALWAPRLYQKYEEVCSRMYQHNPALPRNFADGVFTAATFNFGSNV</sequence>
<protein>
    <submittedName>
        <fullName evidence="2">Uncharacterized protein</fullName>
    </submittedName>
</protein>
<feature type="region of interest" description="Disordered" evidence="1">
    <location>
        <begin position="1"/>
        <end position="63"/>
    </location>
</feature>
<proteinExistence type="predicted"/>
<feature type="compositionally biased region" description="Low complexity" evidence="1">
    <location>
        <begin position="948"/>
        <end position="971"/>
    </location>
</feature>
<feature type="region of interest" description="Disordered" evidence="1">
    <location>
        <begin position="657"/>
        <end position="727"/>
    </location>
</feature>
<dbReference type="EMBL" id="JAYKXP010000102">
    <property type="protein sequence ID" value="KAK7026681.1"/>
    <property type="molecule type" value="Genomic_DNA"/>
</dbReference>
<feature type="compositionally biased region" description="Polar residues" evidence="1">
    <location>
        <begin position="126"/>
        <end position="135"/>
    </location>
</feature>
<feature type="compositionally biased region" description="Polar residues" evidence="1">
    <location>
        <begin position="972"/>
        <end position="990"/>
    </location>
</feature>
<feature type="compositionally biased region" description="Low complexity" evidence="1">
    <location>
        <begin position="991"/>
        <end position="1009"/>
    </location>
</feature>
<feature type="compositionally biased region" description="Polar residues" evidence="1">
    <location>
        <begin position="496"/>
        <end position="515"/>
    </location>
</feature>
<feature type="compositionally biased region" description="Acidic residues" evidence="1">
    <location>
        <begin position="292"/>
        <end position="304"/>
    </location>
</feature>
<dbReference type="AlphaFoldDB" id="A0AAW0BKU6"/>
<feature type="compositionally biased region" description="Low complexity" evidence="1">
    <location>
        <begin position="1"/>
        <end position="28"/>
    </location>
</feature>
<feature type="region of interest" description="Disordered" evidence="1">
    <location>
        <begin position="284"/>
        <end position="304"/>
    </location>
</feature>
<evidence type="ECO:0000313" key="2">
    <source>
        <dbReference type="EMBL" id="KAK7026681.1"/>
    </source>
</evidence>
<feature type="compositionally biased region" description="Low complexity" evidence="1">
    <location>
        <begin position="136"/>
        <end position="156"/>
    </location>
</feature>
<feature type="compositionally biased region" description="Basic residues" evidence="1">
    <location>
        <begin position="29"/>
        <end position="41"/>
    </location>
</feature>
<name>A0AAW0BKU6_9AGAR</name>
<feature type="compositionally biased region" description="Basic and acidic residues" evidence="1">
    <location>
        <begin position="484"/>
        <end position="495"/>
    </location>
</feature>
<gene>
    <name evidence="2" type="ORF">VNI00_015554</name>
</gene>
<feature type="region of interest" description="Disordered" evidence="1">
    <location>
        <begin position="468"/>
        <end position="640"/>
    </location>
</feature>